<accession>A0A433Q1D6</accession>
<evidence type="ECO:0000313" key="2">
    <source>
        <dbReference type="Proteomes" id="UP000274822"/>
    </source>
</evidence>
<organism evidence="1 2">
    <name type="scientific">Jimgerdemannia flammicorona</name>
    <dbReference type="NCBI Taxonomy" id="994334"/>
    <lineage>
        <taxon>Eukaryota</taxon>
        <taxon>Fungi</taxon>
        <taxon>Fungi incertae sedis</taxon>
        <taxon>Mucoromycota</taxon>
        <taxon>Mucoromycotina</taxon>
        <taxon>Endogonomycetes</taxon>
        <taxon>Endogonales</taxon>
        <taxon>Endogonaceae</taxon>
        <taxon>Jimgerdemannia</taxon>
    </lineage>
</organism>
<protein>
    <submittedName>
        <fullName evidence="1">Uncharacterized protein</fullName>
    </submittedName>
</protein>
<keyword evidence="2" id="KW-1185">Reference proteome</keyword>
<comment type="caution">
    <text evidence="1">The sequence shown here is derived from an EMBL/GenBank/DDBJ whole genome shotgun (WGS) entry which is preliminary data.</text>
</comment>
<sequence length="61" mass="7225">MNHHKHAKKVRRAFSRRWEARTKRGRTLRLVTELIGTSKLAWRARAKPPKFTNAARARLFS</sequence>
<gene>
    <name evidence="1" type="ORF">BC938DRAFT_474869</name>
</gene>
<proteinExistence type="predicted"/>
<dbReference type="EMBL" id="RBNJ01019141">
    <property type="protein sequence ID" value="RUS23621.1"/>
    <property type="molecule type" value="Genomic_DNA"/>
</dbReference>
<name>A0A433Q1D6_9FUNG</name>
<reference evidence="1 2" key="1">
    <citation type="journal article" date="2018" name="New Phytol.">
        <title>Phylogenomics of Endogonaceae and evolution of mycorrhizas within Mucoromycota.</title>
        <authorList>
            <person name="Chang Y."/>
            <person name="Desiro A."/>
            <person name="Na H."/>
            <person name="Sandor L."/>
            <person name="Lipzen A."/>
            <person name="Clum A."/>
            <person name="Barry K."/>
            <person name="Grigoriev I.V."/>
            <person name="Martin F.M."/>
            <person name="Stajich J.E."/>
            <person name="Smith M.E."/>
            <person name="Bonito G."/>
            <person name="Spatafora J.W."/>
        </authorList>
    </citation>
    <scope>NUCLEOTIDE SEQUENCE [LARGE SCALE GENOMIC DNA]</scope>
    <source>
        <strain evidence="1 2">AD002</strain>
    </source>
</reference>
<dbReference type="AlphaFoldDB" id="A0A433Q1D6"/>
<evidence type="ECO:0000313" key="1">
    <source>
        <dbReference type="EMBL" id="RUS23621.1"/>
    </source>
</evidence>
<dbReference type="Proteomes" id="UP000274822">
    <property type="component" value="Unassembled WGS sequence"/>
</dbReference>